<dbReference type="InterPro" id="IPR050267">
    <property type="entry name" value="Anti-sigma-factor_SerPK"/>
</dbReference>
<dbReference type="Gene3D" id="3.30.565.10">
    <property type="entry name" value="Histidine kinase-like ATPase, C-terminal domain"/>
    <property type="match status" value="1"/>
</dbReference>
<proteinExistence type="predicted"/>
<feature type="domain" description="Histidine kinase/HSP90-like ATPase" evidence="2">
    <location>
        <begin position="10"/>
        <end position="125"/>
    </location>
</feature>
<evidence type="ECO:0000313" key="4">
    <source>
        <dbReference type="Proteomes" id="UP001369736"/>
    </source>
</evidence>
<dbReference type="EMBL" id="JBBEGM010000009">
    <property type="protein sequence ID" value="MEJ2863683.1"/>
    <property type="molecule type" value="Genomic_DNA"/>
</dbReference>
<sequence>MTDADFHARIWATAQRLIGLRQSLARWAAETPLSEDRQEDLVLAAYEAMANSAEHAYPAGQGGPLEITAVCAADELRVTVADEGRWKTPDPGETVRGRGRAMIGFLSDASDVEHRDGGTTVTMRFQR</sequence>
<dbReference type="InterPro" id="IPR003594">
    <property type="entry name" value="HATPase_dom"/>
</dbReference>
<dbReference type="GO" id="GO:0005524">
    <property type="term" value="F:ATP binding"/>
    <property type="evidence" value="ECO:0007669"/>
    <property type="project" value="UniProtKB-KW"/>
</dbReference>
<name>A0ABU8M9Y4_9PSEU</name>
<dbReference type="RefSeq" id="WP_337705045.1">
    <property type="nucleotide sequence ID" value="NZ_JBBEGM010000009.1"/>
</dbReference>
<dbReference type="PANTHER" id="PTHR35526:SF3">
    <property type="entry name" value="ANTI-SIGMA-F FACTOR RSBW"/>
    <property type="match status" value="1"/>
</dbReference>
<keyword evidence="3" id="KW-0067">ATP-binding</keyword>
<keyword evidence="4" id="KW-1185">Reference proteome</keyword>
<comment type="caution">
    <text evidence="3">The sequence shown here is derived from an EMBL/GenBank/DDBJ whole genome shotgun (WGS) entry which is preliminary data.</text>
</comment>
<organism evidence="3 4">
    <name type="scientific">Actinomycetospora flava</name>
    <dbReference type="NCBI Taxonomy" id="3129232"/>
    <lineage>
        <taxon>Bacteria</taxon>
        <taxon>Bacillati</taxon>
        <taxon>Actinomycetota</taxon>
        <taxon>Actinomycetes</taxon>
        <taxon>Pseudonocardiales</taxon>
        <taxon>Pseudonocardiaceae</taxon>
        <taxon>Actinomycetospora</taxon>
    </lineage>
</organism>
<keyword evidence="3" id="KW-0808">Transferase</keyword>
<accession>A0ABU8M9Y4</accession>
<dbReference type="InterPro" id="IPR036890">
    <property type="entry name" value="HATPase_C_sf"/>
</dbReference>
<keyword evidence="3" id="KW-0547">Nucleotide-binding</keyword>
<dbReference type="EC" id="2.7.13.3" evidence="3"/>
<evidence type="ECO:0000259" key="2">
    <source>
        <dbReference type="Pfam" id="PF13581"/>
    </source>
</evidence>
<keyword evidence="1" id="KW-0723">Serine/threonine-protein kinase</keyword>
<keyword evidence="1" id="KW-0418">Kinase</keyword>
<dbReference type="Proteomes" id="UP001369736">
    <property type="component" value="Unassembled WGS sequence"/>
</dbReference>
<evidence type="ECO:0000256" key="1">
    <source>
        <dbReference type="ARBA" id="ARBA00022527"/>
    </source>
</evidence>
<reference evidence="3 4" key="1">
    <citation type="submission" date="2024-03" db="EMBL/GenBank/DDBJ databases">
        <title>Actinomycetospora sp. OC33-EN07, a novel actinomycete isolated from wild orchid (Aerides multiflora).</title>
        <authorList>
            <person name="Suriyachadkun C."/>
        </authorList>
    </citation>
    <scope>NUCLEOTIDE SEQUENCE [LARGE SCALE GENOMIC DNA]</scope>
    <source>
        <strain evidence="3 4">OC33-EN07</strain>
    </source>
</reference>
<protein>
    <submittedName>
        <fullName evidence="3">ATP-binding protein</fullName>
        <ecNumber evidence="3">2.7.13.3</ecNumber>
    </submittedName>
</protein>
<gene>
    <name evidence="3" type="ORF">WCD58_21160</name>
</gene>
<dbReference type="PANTHER" id="PTHR35526">
    <property type="entry name" value="ANTI-SIGMA-F FACTOR RSBW-RELATED"/>
    <property type="match status" value="1"/>
</dbReference>
<dbReference type="GO" id="GO:0004673">
    <property type="term" value="F:protein histidine kinase activity"/>
    <property type="evidence" value="ECO:0007669"/>
    <property type="project" value="UniProtKB-EC"/>
</dbReference>
<dbReference type="CDD" id="cd16936">
    <property type="entry name" value="HATPase_RsbW-like"/>
    <property type="match status" value="1"/>
</dbReference>
<dbReference type="Pfam" id="PF13581">
    <property type="entry name" value="HATPase_c_2"/>
    <property type="match status" value="1"/>
</dbReference>
<dbReference type="SUPFAM" id="SSF55874">
    <property type="entry name" value="ATPase domain of HSP90 chaperone/DNA topoisomerase II/histidine kinase"/>
    <property type="match status" value="1"/>
</dbReference>
<evidence type="ECO:0000313" key="3">
    <source>
        <dbReference type="EMBL" id="MEJ2863683.1"/>
    </source>
</evidence>